<organism evidence="7 8">
    <name type="scientific">Linum trigynum</name>
    <dbReference type="NCBI Taxonomy" id="586398"/>
    <lineage>
        <taxon>Eukaryota</taxon>
        <taxon>Viridiplantae</taxon>
        <taxon>Streptophyta</taxon>
        <taxon>Embryophyta</taxon>
        <taxon>Tracheophyta</taxon>
        <taxon>Spermatophyta</taxon>
        <taxon>Magnoliopsida</taxon>
        <taxon>eudicotyledons</taxon>
        <taxon>Gunneridae</taxon>
        <taxon>Pentapetalae</taxon>
        <taxon>rosids</taxon>
        <taxon>fabids</taxon>
        <taxon>Malpighiales</taxon>
        <taxon>Linaceae</taxon>
        <taxon>Linum</taxon>
    </lineage>
</organism>
<name>A0AAV2F5E5_9ROSI</name>
<accession>A0AAV2F5E5</accession>
<evidence type="ECO:0000256" key="5">
    <source>
        <dbReference type="SAM" id="MobiDB-lite"/>
    </source>
</evidence>
<protein>
    <recommendedName>
        <fullName evidence="6">SWIM-type domain-containing protein</fullName>
    </recommendedName>
</protein>
<dbReference type="AlphaFoldDB" id="A0AAV2F5E5"/>
<keyword evidence="2 4" id="KW-0863">Zinc-finger</keyword>
<dbReference type="SMART" id="SM00575">
    <property type="entry name" value="ZnF_PMZ"/>
    <property type="match status" value="1"/>
</dbReference>
<evidence type="ECO:0000313" key="8">
    <source>
        <dbReference type="Proteomes" id="UP001497516"/>
    </source>
</evidence>
<keyword evidence="8" id="KW-1185">Reference proteome</keyword>
<feature type="compositionally biased region" description="Basic residues" evidence="5">
    <location>
        <begin position="242"/>
        <end position="255"/>
    </location>
</feature>
<dbReference type="Pfam" id="PF04434">
    <property type="entry name" value="SWIM"/>
    <property type="match status" value="1"/>
</dbReference>
<evidence type="ECO:0000256" key="1">
    <source>
        <dbReference type="ARBA" id="ARBA00022723"/>
    </source>
</evidence>
<keyword evidence="1" id="KW-0479">Metal-binding</keyword>
<dbReference type="EMBL" id="OZ034819">
    <property type="protein sequence ID" value="CAL1393404.1"/>
    <property type="molecule type" value="Genomic_DNA"/>
</dbReference>
<dbReference type="Proteomes" id="UP001497516">
    <property type="component" value="Chromosome 6"/>
</dbReference>
<keyword evidence="3" id="KW-0862">Zinc</keyword>
<reference evidence="7 8" key="1">
    <citation type="submission" date="2024-04" db="EMBL/GenBank/DDBJ databases">
        <authorList>
            <person name="Fracassetti M."/>
        </authorList>
    </citation>
    <scope>NUCLEOTIDE SEQUENCE [LARGE SCALE GENOMIC DNA]</scope>
</reference>
<dbReference type="GO" id="GO:0008270">
    <property type="term" value="F:zinc ion binding"/>
    <property type="evidence" value="ECO:0007669"/>
    <property type="project" value="UniProtKB-KW"/>
</dbReference>
<evidence type="ECO:0000256" key="3">
    <source>
        <dbReference type="ARBA" id="ARBA00022833"/>
    </source>
</evidence>
<dbReference type="InterPro" id="IPR007527">
    <property type="entry name" value="Znf_SWIM"/>
</dbReference>
<evidence type="ECO:0000256" key="2">
    <source>
        <dbReference type="ARBA" id="ARBA00022771"/>
    </source>
</evidence>
<feature type="compositionally biased region" description="Polar residues" evidence="5">
    <location>
        <begin position="202"/>
        <end position="221"/>
    </location>
</feature>
<feature type="compositionally biased region" description="Low complexity" evidence="5">
    <location>
        <begin position="227"/>
        <end position="241"/>
    </location>
</feature>
<feature type="region of interest" description="Disordered" evidence="5">
    <location>
        <begin position="165"/>
        <end position="255"/>
    </location>
</feature>
<sequence length="255" mass="28162">MAESVNGIFKGIRALPIASLVQHTYWRLVEKFDKYRLETGAEIRSDPSQYSTKCEELMKAWSQKADGHSVTALDRRQGIYVVQTPPNNFNMTGSNTLTVHFDDPNRTGFFTCGKFQGNKIPCSHAIAACNRMGTNAYRFVNNVYKLETVMACYGTSFAPLGEPKGWKKHNDPTLHPNLDMIRKPGRPRSTRIHNEMDWPREGSSQQVCSSCNQAGHNASTCGGQASGSGSNRRGSGGQRSARSGRRGGSRGNRRG</sequence>
<dbReference type="InterPro" id="IPR006564">
    <property type="entry name" value="Znf_PMZ"/>
</dbReference>
<proteinExistence type="predicted"/>
<dbReference type="PROSITE" id="PS50966">
    <property type="entry name" value="ZF_SWIM"/>
    <property type="match status" value="1"/>
</dbReference>
<evidence type="ECO:0000259" key="6">
    <source>
        <dbReference type="PROSITE" id="PS50966"/>
    </source>
</evidence>
<evidence type="ECO:0000313" key="7">
    <source>
        <dbReference type="EMBL" id="CAL1393404.1"/>
    </source>
</evidence>
<evidence type="ECO:0000256" key="4">
    <source>
        <dbReference type="PROSITE-ProRule" id="PRU00325"/>
    </source>
</evidence>
<feature type="domain" description="SWIM-type" evidence="6">
    <location>
        <begin position="95"/>
        <end position="133"/>
    </location>
</feature>
<gene>
    <name evidence="7" type="ORF">LTRI10_LOCUS33984</name>
</gene>